<dbReference type="InterPro" id="IPR020994">
    <property type="entry name" value="Uncharacterised_Ca-bd_CcbP"/>
</dbReference>
<reference evidence="1 2" key="1">
    <citation type="submission" date="2018-02" db="EMBL/GenBank/DDBJ databases">
        <title>Genomic Encyclopedia of Archaeal and Bacterial Type Strains, Phase II (KMG-II): from individual species to whole genera.</title>
        <authorList>
            <person name="Goeker M."/>
        </authorList>
    </citation>
    <scope>NUCLEOTIDE SEQUENCE [LARGE SCALE GENOMIC DNA]</scope>
    <source>
        <strain evidence="1 2">YU 961-1</strain>
    </source>
</reference>
<dbReference type="EMBL" id="PTIX01000024">
    <property type="protein sequence ID" value="PPK63801.1"/>
    <property type="molecule type" value="Genomic_DNA"/>
</dbReference>
<organism evidence="1 2">
    <name type="scientific">Actinokineospora auranticolor</name>
    <dbReference type="NCBI Taxonomy" id="155976"/>
    <lineage>
        <taxon>Bacteria</taxon>
        <taxon>Bacillati</taxon>
        <taxon>Actinomycetota</taxon>
        <taxon>Actinomycetes</taxon>
        <taxon>Pseudonocardiales</taxon>
        <taxon>Pseudonocardiaceae</taxon>
        <taxon>Actinokineospora</taxon>
    </lineage>
</organism>
<dbReference type="AlphaFoldDB" id="A0A2S6GF60"/>
<comment type="caution">
    <text evidence="1">The sequence shown here is derived from an EMBL/GenBank/DDBJ whole genome shotgun (WGS) entry which is preliminary data.</text>
</comment>
<accession>A0A2S6GF60</accession>
<name>A0A2S6GF60_9PSEU</name>
<evidence type="ECO:0000313" key="2">
    <source>
        <dbReference type="Proteomes" id="UP000239203"/>
    </source>
</evidence>
<keyword evidence="2" id="KW-1185">Reference proteome</keyword>
<proteinExistence type="predicted"/>
<protein>
    <submittedName>
        <fullName evidence="1">Calcium binding protein</fullName>
    </submittedName>
</protein>
<sequence length="105" mass="11517">MSRSKRATIDALIAEATVDCYNDSECVTGFYTMLENKLMVPFHTEVLGVDVAVTGVVLGEDDQVTAVCTRGRAKQRIPILDLPLPTPPPEGAECIDAYRYWLRGA</sequence>
<dbReference type="OrthoDB" id="3215291at2"/>
<dbReference type="RefSeq" id="WP_104482417.1">
    <property type="nucleotide sequence ID" value="NZ_CP154825.1"/>
</dbReference>
<evidence type="ECO:0000313" key="1">
    <source>
        <dbReference type="EMBL" id="PPK63801.1"/>
    </source>
</evidence>
<dbReference type="Proteomes" id="UP000239203">
    <property type="component" value="Unassembled WGS sequence"/>
</dbReference>
<dbReference type="Pfam" id="PF11535">
    <property type="entry name" value="Calci_bind_CcbP"/>
    <property type="match status" value="1"/>
</dbReference>
<gene>
    <name evidence="1" type="ORF">CLV40_12445</name>
</gene>